<sequence>MIPWLNTKMLKCVGSCESQPQFHIPSLQSFPTSG</sequence>
<evidence type="ECO:0000313" key="1">
    <source>
        <dbReference type="EMBL" id="JAH23563.1"/>
    </source>
</evidence>
<accession>A0A0E9R5D6</accession>
<reference evidence="1" key="2">
    <citation type="journal article" date="2015" name="Fish Shellfish Immunol.">
        <title>Early steps in the European eel (Anguilla anguilla)-Vibrio vulnificus interaction in the gills: Role of the RtxA13 toxin.</title>
        <authorList>
            <person name="Callol A."/>
            <person name="Pajuelo D."/>
            <person name="Ebbesson L."/>
            <person name="Teles M."/>
            <person name="MacKenzie S."/>
            <person name="Amaro C."/>
        </authorList>
    </citation>
    <scope>NUCLEOTIDE SEQUENCE</scope>
</reference>
<organism evidence="1">
    <name type="scientific">Anguilla anguilla</name>
    <name type="common">European freshwater eel</name>
    <name type="synonym">Muraena anguilla</name>
    <dbReference type="NCBI Taxonomy" id="7936"/>
    <lineage>
        <taxon>Eukaryota</taxon>
        <taxon>Metazoa</taxon>
        <taxon>Chordata</taxon>
        <taxon>Craniata</taxon>
        <taxon>Vertebrata</taxon>
        <taxon>Euteleostomi</taxon>
        <taxon>Actinopterygii</taxon>
        <taxon>Neopterygii</taxon>
        <taxon>Teleostei</taxon>
        <taxon>Anguilliformes</taxon>
        <taxon>Anguillidae</taxon>
        <taxon>Anguilla</taxon>
    </lineage>
</organism>
<dbReference type="AlphaFoldDB" id="A0A0E9R5D6"/>
<reference evidence="1" key="1">
    <citation type="submission" date="2014-11" db="EMBL/GenBank/DDBJ databases">
        <authorList>
            <person name="Amaro Gonzalez C."/>
        </authorList>
    </citation>
    <scope>NUCLEOTIDE SEQUENCE</scope>
</reference>
<dbReference type="EMBL" id="GBXM01085014">
    <property type="protein sequence ID" value="JAH23563.1"/>
    <property type="molecule type" value="Transcribed_RNA"/>
</dbReference>
<protein>
    <submittedName>
        <fullName evidence="1">Uncharacterized protein</fullName>
    </submittedName>
</protein>
<proteinExistence type="predicted"/>
<name>A0A0E9R5D6_ANGAN</name>